<protein>
    <submittedName>
        <fullName evidence="1">Uncharacterized protein</fullName>
    </submittedName>
</protein>
<proteinExistence type="predicted"/>
<gene>
    <name evidence="1" type="ORF">RRG08_066443</name>
</gene>
<evidence type="ECO:0000313" key="1">
    <source>
        <dbReference type="EMBL" id="KAK3757055.1"/>
    </source>
</evidence>
<name>A0AAE0YU26_9GAST</name>
<keyword evidence="2" id="KW-1185">Reference proteome</keyword>
<accession>A0AAE0YU26</accession>
<comment type="caution">
    <text evidence="1">The sequence shown here is derived from an EMBL/GenBank/DDBJ whole genome shotgun (WGS) entry which is preliminary data.</text>
</comment>
<dbReference type="AlphaFoldDB" id="A0AAE0YU26"/>
<dbReference type="Proteomes" id="UP001283361">
    <property type="component" value="Unassembled WGS sequence"/>
</dbReference>
<sequence length="62" mass="7107">HVVQLPVHGPHLCPRGLEGNTLWKEEPRLIENTQQFTESLDRMFINMPETSLITSQGTLRPL</sequence>
<organism evidence="1 2">
    <name type="scientific">Elysia crispata</name>
    <name type="common">lettuce slug</name>
    <dbReference type="NCBI Taxonomy" id="231223"/>
    <lineage>
        <taxon>Eukaryota</taxon>
        <taxon>Metazoa</taxon>
        <taxon>Spiralia</taxon>
        <taxon>Lophotrochozoa</taxon>
        <taxon>Mollusca</taxon>
        <taxon>Gastropoda</taxon>
        <taxon>Heterobranchia</taxon>
        <taxon>Euthyneura</taxon>
        <taxon>Panpulmonata</taxon>
        <taxon>Sacoglossa</taxon>
        <taxon>Placobranchoidea</taxon>
        <taxon>Plakobranchidae</taxon>
        <taxon>Elysia</taxon>
    </lineage>
</organism>
<feature type="non-terminal residue" evidence="1">
    <location>
        <position position="62"/>
    </location>
</feature>
<evidence type="ECO:0000313" key="2">
    <source>
        <dbReference type="Proteomes" id="UP001283361"/>
    </source>
</evidence>
<dbReference type="EMBL" id="JAWDGP010005416">
    <property type="protein sequence ID" value="KAK3757055.1"/>
    <property type="molecule type" value="Genomic_DNA"/>
</dbReference>
<reference evidence="1" key="1">
    <citation type="journal article" date="2023" name="G3 (Bethesda)">
        <title>A reference genome for the long-term kleptoplast-retaining sea slug Elysia crispata morphotype clarki.</title>
        <authorList>
            <person name="Eastman K.E."/>
            <person name="Pendleton A.L."/>
            <person name="Shaikh M.A."/>
            <person name="Suttiyut T."/>
            <person name="Ogas R."/>
            <person name="Tomko P."/>
            <person name="Gavelis G."/>
            <person name="Widhalm J.R."/>
            <person name="Wisecaver J.H."/>
        </authorList>
    </citation>
    <scope>NUCLEOTIDE SEQUENCE</scope>
    <source>
        <strain evidence="1">ECLA1</strain>
    </source>
</reference>